<sequence>MASDYLTEVPIAVSKPLLVYLLTDPYYFSGVNGHISIFKVYDKEAMDFLPPSKVKNPANKFRVSVLINEDKFKVLGARMEGPELFVDVVSYKFSGGVKGESSLRLGRGRRSQLRQSTPTWSTRVGFS</sequence>
<dbReference type="EMBL" id="JZWS02000031">
    <property type="protein sequence ID" value="MCL7344743.1"/>
    <property type="molecule type" value="Genomic_DNA"/>
</dbReference>
<evidence type="ECO:0000313" key="1">
    <source>
        <dbReference type="EMBL" id="KJR78407.1"/>
    </source>
</evidence>
<proteinExistence type="predicted"/>
<comment type="caution">
    <text evidence="1">The sequence shown here is derived from an EMBL/GenBank/DDBJ whole genome shotgun (WGS) entry which is preliminary data.</text>
</comment>
<organism evidence="1">
    <name type="scientific">Candidatus Aramenus sulfurataquae</name>
    <dbReference type="NCBI Taxonomy" id="1326980"/>
    <lineage>
        <taxon>Archaea</taxon>
        <taxon>Thermoproteota</taxon>
        <taxon>Thermoprotei</taxon>
        <taxon>Sulfolobales</taxon>
        <taxon>Sulfolobaceae</taxon>
        <taxon>Candidatus Aramenus</taxon>
    </lineage>
</organism>
<evidence type="ECO:0000313" key="2">
    <source>
        <dbReference type="EMBL" id="MCL7344743.1"/>
    </source>
</evidence>
<reference evidence="1" key="1">
    <citation type="submission" date="2015-03" db="EMBL/GenBank/DDBJ databases">
        <title>Metagenome Sequencing of an Archaeal-Dominated Microbial Community from a Hot Spring at the Los Azufres Geothermal Field, Mexico.</title>
        <authorList>
            <person name="Servin-Garciduenas L.E."/>
            <person name="Martinez-Romero E."/>
        </authorList>
    </citation>
    <scope>NUCLEOTIDE SEQUENCE [LARGE SCALE GENOMIC DNA]</scope>
    <source>
        <strain evidence="1">AZ1-454</strain>
    </source>
</reference>
<dbReference type="EMBL" id="JZWS01000112">
    <property type="protein sequence ID" value="KJR78407.1"/>
    <property type="molecule type" value="Genomic_DNA"/>
</dbReference>
<reference evidence="2" key="2">
    <citation type="submission" date="2022-05" db="EMBL/GenBank/DDBJ databases">
        <title>Metagenome Sequencing of an Archaeal-Dominated Microbial Community from a Hot Spring at the Los Azufres Geothermal Field, Mexico.</title>
        <authorList>
            <person name="Marin-Paredes R."/>
            <person name="Martinez-Romero E."/>
            <person name="Servin-Garciduenas L.E."/>
        </authorList>
    </citation>
    <scope>NUCLEOTIDE SEQUENCE</scope>
    <source>
        <strain evidence="2">AZ1-454</strain>
    </source>
</reference>
<accession>A0A0F2LLJ0</accession>
<name>A0A0F2LLJ0_9CREN</name>
<gene>
    <name evidence="2" type="ORF">TQ35_009260</name>
    <name evidence="1" type="ORF">TQ35_07410</name>
</gene>
<protein>
    <submittedName>
        <fullName evidence="1">Uncharacterized protein</fullName>
    </submittedName>
</protein>
<dbReference type="AlphaFoldDB" id="A0A0F2LLJ0"/>